<accession>A0AAV0WU89</accession>
<dbReference type="Pfam" id="PF16794">
    <property type="entry name" value="fn3_4"/>
    <property type="match status" value="1"/>
</dbReference>
<evidence type="ECO:0000259" key="2">
    <source>
        <dbReference type="Pfam" id="PF16794"/>
    </source>
</evidence>
<evidence type="ECO:0000313" key="3">
    <source>
        <dbReference type="EMBL" id="CAI6359087.1"/>
    </source>
</evidence>
<organism evidence="3 4">
    <name type="scientific">Macrosiphum euphorbiae</name>
    <name type="common">potato aphid</name>
    <dbReference type="NCBI Taxonomy" id="13131"/>
    <lineage>
        <taxon>Eukaryota</taxon>
        <taxon>Metazoa</taxon>
        <taxon>Ecdysozoa</taxon>
        <taxon>Arthropoda</taxon>
        <taxon>Hexapoda</taxon>
        <taxon>Insecta</taxon>
        <taxon>Pterygota</taxon>
        <taxon>Neoptera</taxon>
        <taxon>Paraneoptera</taxon>
        <taxon>Hemiptera</taxon>
        <taxon>Sternorrhyncha</taxon>
        <taxon>Aphidomorpha</taxon>
        <taxon>Aphidoidea</taxon>
        <taxon>Aphididae</taxon>
        <taxon>Macrosiphini</taxon>
        <taxon>Macrosiphum</taxon>
    </lineage>
</organism>
<dbReference type="GO" id="GO:0005634">
    <property type="term" value="C:nucleus"/>
    <property type="evidence" value="ECO:0007669"/>
    <property type="project" value="TreeGrafter"/>
</dbReference>
<evidence type="ECO:0000313" key="4">
    <source>
        <dbReference type="Proteomes" id="UP001160148"/>
    </source>
</evidence>
<dbReference type="Proteomes" id="UP001160148">
    <property type="component" value="Unassembled WGS sequence"/>
</dbReference>
<dbReference type="PANTHER" id="PTHR23210:SF26">
    <property type="entry name" value="ACTIVATING TRANSCRIPTION FACTOR 7-INTERACTING PROTEIN 1"/>
    <property type="match status" value="1"/>
</dbReference>
<gene>
    <name evidence="3" type="ORF">MEUPH1_LOCUS14530</name>
</gene>
<comment type="caution">
    <text evidence="3">The sequence shown here is derived from an EMBL/GenBank/DDBJ whole genome shotgun (WGS) entry which is preliminary data.</text>
</comment>
<dbReference type="InterPro" id="IPR026085">
    <property type="entry name" value="ATF7-int"/>
</dbReference>
<proteinExistence type="predicted"/>
<protein>
    <recommendedName>
        <fullName evidence="2">Activating transcription factor 7-interacting protein Fn3 domain-containing protein</fullName>
    </recommendedName>
</protein>
<reference evidence="3 4" key="1">
    <citation type="submission" date="2023-01" db="EMBL/GenBank/DDBJ databases">
        <authorList>
            <person name="Whitehead M."/>
        </authorList>
    </citation>
    <scope>NUCLEOTIDE SEQUENCE [LARGE SCALE GENOMIC DNA]</scope>
</reference>
<dbReference type="GO" id="GO:0006355">
    <property type="term" value="P:regulation of DNA-templated transcription"/>
    <property type="evidence" value="ECO:0007669"/>
    <property type="project" value="TreeGrafter"/>
</dbReference>
<dbReference type="InterPro" id="IPR056565">
    <property type="entry name" value="Fn3_ATF7IP"/>
</dbReference>
<name>A0AAV0WU89_9HEMI</name>
<dbReference type="PANTHER" id="PTHR23210">
    <property type="entry name" value="ACTIVATING TRANSCRIPTION FACTOR 7 INTERACTING PROTEIN"/>
    <property type="match status" value="1"/>
</dbReference>
<dbReference type="GO" id="GO:0003712">
    <property type="term" value="F:transcription coregulator activity"/>
    <property type="evidence" value="ECO:0007669"/>
    <property type="project" value="TreeGrafter"/>
</dbReference>
<evidence type="ECO:0000256" key="1">
    <source>
        <dbReference type="SAM" id="MobiDB-lite"/>
    </source>
</evidence>
<feature type="compositionally biased region" description="Basic residues" evidence="1">
    <location>
        <begin position="1"/>
        <end position="25"/>
    </location>
</feature>
<dbReference type="EMBL" id="CARXXK010000002">
    <property type="protein sequence ID" value="CAI6359087.1"/>
    <property type="molecule type" value="Genomic_DNA"/>
</dbReference>
<feature type="domain" description="Activating transcription factor 7-interacting protein Fn3" evidence="2">
    <location>
        <begin position="117"/>
        <end position="216"/>
    </location>
</feature>
<dbReference type="GO" id="GO:0005667">
    <property type="term" value="C:transcription regulator complex"/>
    <property type="evidence" value="ECO:0007669"/>
    <property type="project" value="TreeGrafter"/>
</dbReference>
<dbReference type="AlphaFoldDB" id="A0AAV0WU89"/>
<keyword evidence="4" id="KW-1185">Reference proteome</keyword>
<feature type="region of interest" description="Disordered" evidence="1">
    <location>
        <begin position="1"/>
        <end position="27"/>
    </location>
</feature>
<sequence length="223" mass="24716">MLSTKKQKKNTVTAAKRKPCPMSKRRLVDRDEDCASKVLVRQSGLLRMAKAVIGVAVAVLDSAEEDLHGMAEEAVRDKTELAMQVVYGSNSSGAVPYNLSSYPPVPRHAVNSSWKKVPLAPVLTLSFVNDVVTLEWDERASPSMLPKYARVEGYELFGYRGDTPVSGDSWKKIKYFKAGPLPMQCKLPFRKKNVVHNYAVRAVDVHKRCAPSAVVQTVIQSKL</sequence>